<comment type="caution">
    <text evidence="2">The sequence shown here is derived from an EMBL/GenBank/DDBJ whole genome shotgun (WGS) entry which is preliminary data.</text>
</comment>
<sequence length="432" mass="46623">MPASSSHRARPPRSSSGRQLRPSHRAAVWRGLAVVAALSVMGLGVAHTFAPAPNPTAPLVIRRGGSYTGTYRSSDSNVPCISVETQQPVTLRGCILIGPGDLIRANASGAQLTVRDCRGYGLPPTIDQARRGRFLEASSARSLTIEHNYFEQTTGINVHQWGGDGSPAQTLTVRYNQCRNVDGRLRGGGEEFANFLGLNGVFGLVNAEISWNEVINEPDKSLAADVINIFNSSGTRRSPLRIHDNYIQGAYPFPATSRDYAGSGITLDSDKKLHSALTTTAFVHGYRNQLVSTCAALNIAAGHDNTFFDNRIVTSGLLPNGDRLQANYAGIGLWNAYHQSTSAFFNNSFRDNTIGFVHWDSNSSPANRQDTSPDACTPCTATRHLPSPVSLATEQLEWRLWQQKLRHAAIRVGPASTASDRAAARAMGVAVQ</sequence>
<feature type="compositionally biased region" description="Low complexity" evidence="1">
    <location>
        <begin position="1"/>
        <end position="16"/>
    </location>
</feature>
<proteinExistence type="predicted"/>
<reference evidence="2 3" key="1">
    <citation type="submission" date="2020-03" db="EMBL/GenBank/DDBJ databases">
        <title>Genomic Encyclopedia of Type Strains, Phase IV (KMG-V): Genome sequencing to study the core and pangenomes of soil and plant-associated prokaryotes.</title>
        <authorList>
            <person name="Whitman W."/>
        </authorList>
    </citation>
    <scope>NUCLEOTIDE SEQUENCE [LARGE SCALE GENOMIC DNA]</scope>
    <source>
        <strain evidence="2 3">1B</strain>
    </source>
</reference>
<dbReference type="RefSeq" id="WP_382213368.1">
    <property type="nucleotide sequence ID" value="NZ_JBHSRZ010000003.1"/>
</dbReference>
<dbReference type="SUPFAM" id="SSF51126">
    <property type="entry name" value="Pectin lyase-like"/>
    <property type="match status" value="1"/>
</dbReference>
<evidence type="ECO:0000313" key="2">
    <source>
        <dbReference type="EMBL" id="NKI88623.1"/>
    </source>
</evidence>
<gene>
    <name evidence="2" type="ORF">HBN54_001210</name>
</gene>
<evidence type="ECO:0000313" key="3">
    <source>
        <dbReference type="Proteomes" id="UP000717634"/>
    </source>
</evidence>
<name>A0ABX1HEF8_9BACT</name>
<accession>A0ABX1HEF8</accession>
<feature type="region of interest" description="Disordered" evidence="1">
    <location>
        <begin position="1"/>
        <end position="22"/>
    </location>
</feature>
<dbReference type="Proteomes" id="UP000717634">
    <property type="component" value="Unassembled WGS sequence"/>
</dbReference>
<evidence type="ECO:0000256" key="1">
    <source>
        <dbReference type="SAM" id="MobiDB-lite"/>
    </source>
</evidence>
<evidence type="ECO:0008006" key="4">
    <source>
        <dbReference type="Google" id="ProtNLM"/>
    </source>
</evidence>
<dbReference type="InterPro" id="IPR011050">
    <property type="entry name" value="Pectin_lyase_fold/virulence"/>
</dbReference>
<organism evidence="2 3">
    <name type="scientific">Hymenobacter artigasi</name>
    <dbReference type="NCBI Taxonomy" id="2719616"/>
    <lineage>
        <taxon>Bacteria</taxon>
        <taxon>Pseudomonadati</taxon>
        <taxon>Bacteroidota</taxon>
        <taxon>Cytophagia</taxon>
        <taxon>Cytophagales</taxon>
        <taxon>Hymenobacteraceae</taxon>
        <taxon>Hymenobacter</taxon>
    </lineage>
</organism>
<protein>
    <recommendedName>
        <fullName evidence="4">Right-handed parallel beta-helix repeat-containing protein</fullName>
    </recommendedName>
</protein>
<keyword evidence="3" id="KW-1185">Reference proteome</keyword>
<dbReference type="EMBL" id="JAAVTK010000002">
    <property type="protein sequence ID" value="NKI88623.1"/>
    <property type="molecule type" value="Genomic_DNA"/>
</dbReference>